<name>A0ACB7IJS5_PLECO</name>
<comment type="caution">
    <text evidence="1">The sequence shown here is derived from an EMBL/GenBank/DDBJ whole genome shotgun (WGS) entry which is preliminary data.</text>
</comment>
<keyword evidence="2" id="KW-1185">Reference proteome</keyword>
<accession>A0ACB7IJS5</accession>
<dbReference type="Proteomes" id="UP000824881">
    <property type="component" value="Unassembled WGS sequence"/>
</dbReference>
<reference evidence="1 2" key="1">
    <citation type="journal article" date="2021" name="Appl. Environ. Microbiol.">
        <title>Genetic linkage and physical mapping for an oyster mushroom Pleurotus cornucopiae and QTL analysis for the trait cap color.</title>
        <authorList>
            <person name="Zhang Y."/>
            <person name="Gao W."/>
            <person name="Sonnenberg A."/>
            <person name="Chen Q."/>
            <person name="Zhang J."/>
            <person name="Huang C."/>
        </authorList>
    </citation>
    <scope>NUCLEOTIDE SEQUENCE [LARGE SCALE GENOMIC DNA]</scope>
    <source>
        <strain evidence="1">CCMSSC00406</strain>
    </source>
</reference>
<proteinExistence type="predicted"/>
<gene>
    <name evidence="1" type="ORF">CCMSSC00406_0010137</name>
</gene>
<organism evidence="1 2">
    <name type="scientific">Pleurotus cornucopiae</name>
    <name type="common">Cornucopia mushroom</name>
    <dbReference type="NCBI Taxonomy" id="5321"/>
    <lineage>
        <taxon>Eukaryota</taxon>
        <taxon>Fungi</taxon>
        <taxon>Dikarya</taxon>
        <taxon>Basidiomycota</taxon>
        <taxon>Agaricomycotina</taxon>
        <taxon>Agaricomycetes</taxon>
        <taxon>Agaricomycetidae</taxon>
        <taxon>Agaricales</taxon>
        <taxon>Pleurotineae</taxon>
        <taxon>Pleurotaceae</taxon>
        <taxon>Pleurotus</taxon>
    </lineage>
</organism>
<protein>
    <submittedName>
        <fullName evidence="1">Uncharacterized protein</fullName>
    </submittedName>
</protein>
<dbReference type="EMBL" id="WQMT02000010">
    <property type="protein sequence ID" value="KAG9218116.1"/>
    <property type="molecule type" value="Genomic_DNA"/>
</dbReference>
<sequence length="441" mass="49203">MSSSESDHNRVDRDATPKAKVLRATSTPKGVQPPSYARRSTRESRKPAWLEAQPTNLRAKRPGKKASDRQDTPPVDVFGPEIPTQSLQQRLSIVLQSVWRSVQSCGLFTFLLAAQVPAIPIQIPSTTTSRVSTNTRGLTKSDLKLEASPDCHLRKVVPFAPMLDQLLQDVQSLLAKPSFDPNAQWLNKVEPSITASHLPGQIFTEHDTEDYIWGIIIRPVLAILHYCLYGDKHHKFPNASSLGGSTAIPDGVLFGKSLQDLLATLEFKNPAVLDKIDGDFTKLLQTWPMMNIGRAAKFNWPRRIEGLNKTTKVLCQVWSQMIDKGVSYGVLSSYKHTYFLVRAAENPDTLYVSRRYGHDEDILLVTFAFIALATGNLPTKRLLLPKVDTGHWKGLGYDEENDSTMPGLVQSTMAPFVPGKNDVVIEREEEFKWVDRDSTSG</sequence>
<evidence type="ECO:0000313" key="1">
    <source>
        <dbReference type="EMBL" id="KAG9218116.1"/>
    </source>
</evidence>
<evidence type="ECO:0000313" key="2">
    <source>
        <dbReference type="Proteomes" id="UP000824881"/>
    </source>
</evidence>